<keyword evidence="4" id="KW-1185">Reference proteome</keyword>
<feature type="non-terminal residue" evidence="3">
    <location>
        <position position="1"/>
    </location>
</feature>
<accession>A0A8T1RW02</accession>
<dbReference type="OrthoDB" id="377733at2759"/>
<dbReference type="Pfam" id="PF16212">
    <property type="entry name" value="PhoLip_ATPase_C"/>
    <property type="match status" value="1"/>
</dbReference>
<feature type="domain" description="P-type ATPase C-terminal" evidence="2">
    <location>
        <begin position="66"/>
        <end position="155"/>
    </location>
</feature>
<feature type="transmembrane region" description="Helical" evidence="1">
    <location>
        <begin position="127"/>
        <end position="148"/>
    </location>
</feature>
<evidence type="ECO:0000313" key="4">
    <source>
        <dbReference type="Proteomes" id="UP000765507"/>
    </source>
</evidence>
<keyword evidence="1" id="KW-0812">Transmembrane</keyword>
<protein>
    <submittedName>
        <fullName evidence="3">ATPase phospholipid transporting 8B2</fullName>
    </submittedName>
</protein>
<dbReference type="AlphaFoldDB" id="A0A8T1RW02"/>
<reference evidence="3 4" key="1">
    <citation type="journal article" date="2020" name="G3 (Bethesda)">
        <title>Draft Genome of the Common Snapping Turtle, Chelydra serpentina, a Model for Phenotypic Plasticity in Reptiles.</title>
        <authorList>
            <person name="Das D."/>
            <person name="Singh S.K."/>
            <person name="Bierstedt J."/>
            <person name="Erickson A."/>
            <person name="Galli G.L.J."/>
            <person name="Crossley D.A. 2nd"/>
            <person name="Rhen T."/>
        </authorList>
    </citation>
    <scope>NUCLEOTIDE SEQUENCE [LARGE SCALE GENOMIC DNA]</scope>
    <source>
        <strain evidence="3">KW</strain>
    </source>
</reference>
<keyword evidence="1" id="KW-0472">Membrane</keyword>
<evidence type="ECO:0000259" key="2">
    <source>
        <dbReference type="Pfam" id="PF16212"/>
    </source>
</evidence>
<evidence type="ECO:0000256" key="1">
    <source>
        <dbReference type="SAM" id="Phobius"/>
    </source>
</evidence>
<keyword evidence="1" id="KW-1133">Transmembrane helix</keyword>
<dbReference type="InterPro" id="IPR032630">
    <property type="entry name" value="P_typ_ATPase_c"/>
</dbReference>
<name>A0A8T1RW02_CHESE</name>
<dbReference type="Proteomes" id="UP000765507">
    <property type="component" value="Unassembled WGS sequence"/>
</dbReference>
<feature type="transmembrane region" description="Helical" evidence="1">
    <location>
        <begin position="91"/>
        <end position="115"/>
    </location>
</feature>
<organism evidence="3 4">
    <name type="scientific">Chelydra serpentina</name>
    <name type="common">Snapping turtle</name>
    <name type="synonym">Testudo serpentina</name>
    <dbReference type="NCBI Taxonomy" id="8475"/>
    <lineage>
        <taxon>Eukaryota</taxon>
        <taxon>Metazoa</taxon>
        <taxon>Chordata</taxon>
        <taxon>Craniata</taxon>
        <taxon>Vertebrata</taxon>
        <taxon>Euteleostomi</taxon>
        <taxon>Archelosauria</taxon>
        <taxon>Testudinata</taxon>
        <taxon>Testudines</taxon>
        <taxon>Cryptodira</taxon>
        <taxon>Durocryptodira</taxon>
        <taxon>Americhelydia</taxon>
        <taxon>Chelydroidea</taxon>
        <taxon>Chelydridae</taxon>
        <taxon>Chelydra</taxon>
    </lineage>
</organism>
<evidence type="ECO:0000313" key="3">
    <source>
        <dbReference type="EMBL" id="KAG6920545.1"/>
    </source>
</evidence>
<gene>
    <name evidence="3" type="ORF">G0U57_017027</name>
</gene>
<comment type="caution">
    <text evidence="3">The sequence shown here is derived from an EMBL/GenBank/DDBJ whole genome shotgun (WGS) entry which is preliminary data.</text>
</comment>
<proteinExistence type="predicted"/>
<dbReference type="EMBL" id="JAHGAV010005753">
    <property type="protein sequence ID" value="KAG6920545.1"/>
    <property type="molecule type" value="Genomic_DNA"/>
</dbReference>
<sequence length="159" mass="17311">MATSAQPFFLGRDLATAICRLNETDGRTRTTLVGRGQHGGAALSACLYVALGGGMVKAIDRCCIDLSFQIGLDTAYWTAVNQFFIWGSLSVYFAIIFTMYSDGMYLIFTASFPFIGTARNTLSQPNVWLAIFLSIILCVLPVVGGRFLKAQLMPTVSDK</sequence>